<evidence type="ECO:0000313" key="2">
    <source>
        <dbReference type="EMBL" id="CAE0726198.1"/>
    </source>
</evidence>
<proteinExistence type="predicted"/>
<dbReference type="AlphaFoldDB" id="A0A7S4AT47"/>
<keyword evidence="1" id="KW-0472">Membrane</keyword>
<keyword evidence="1" id="KW-1133">Transmembrane helix</keyword>
<dbReference type="EMBL" id="HBIX01028079">
    <property type="protein sequence ID" value="CAE0726198.1"/>
    <property type="molecule type" value="Transcribed_RNA"/>
</dbReference>
<gene>
    <name evidence="2" type="ORF">PAUS00366_LOCUS18955</name>
</gene>
<sequence>MHAHCTTIVLRIVQASHLFDLKHRRVLSLLCALSLTNIFVVFYSPRLALLNSSVPPTYEKNPKLASWVVTQRRYEYNNVQKDNTYARTNDMGMLPTRLNDC</sequence>
<name>A0A7S4AT47_9STRA</name>
<accession>A0A7S4AT47</accession>
<organism evidence="2">
    <name type="scientific">Pseudo-nitzschia australis</name>
    <dbReference type="NCBI Taxonomy" id="44445"/>
    <lineage>
        <taxon>Eukaryota</taxon>
        <taxon>Sar</taxon>
        <taxon>Stramenopiles</taxon>
        <taxon>Ochrophyta</taxon>
        <taxon>Bacillariophyta</taxon>
        <taxon>Bacillariophyceae</taxon>
        <taxon>Bacillariophycidae</taxon>
        <taxon>Bacillariales</taxon>
        <taxon>Bacillariaceae</taxon>
        <taxon>Pseudo-nitzschia</taxon>
    </lineage>
</organism>
<keyword evidence="1" id="KW-0812">Transmembrane</keyword>
<evidence type="ECO:0000256" key="1">
    <source>
        <dbReference type="SAM" id="Phobius"/>
    </source>
</evidence>
<protein>
    <submittedName>
        <fullName evidence="2">Uncharacterized protein</fullName>
    </submittedName>
</protein>
<feature type="transmembrane region" description="Helical" evidence="1">
    <location>
        <begin position="25"/>
        <end position="43"/>
    </location>
</feature>
<reference evidence="2" key="1">
    <citation type="submission" date="2021-01" db="EMBL/GenBank/DDBJ databases">
        <authorList>
            <person name="Corre E."/>
            <person name="Pelletier E."/>
            <person name="Niang G."/>
            <person name="Scheremetjew M."/>
            <person name="Finn R."/>
            <person name="Kale V."/>
            <person name="Holt S."/>
            <person name="Cochrane G."/>
            <person name="Meng A."/>
            <person name="Brown T."/>
            <person name="Cohen L."/>
        </authorList>
    </citation>
    <scope>NUCLEOTIDE SEQUENCE</scope>
    <source>
        <strain evidence="2">10249 10 AB</strain>
    </source>
</reference>